<evidence type="ECO:0000313" key="2">
    <source>
        <dbReference type="EMBL" id="MQT04269.1"/>
    </source>
</evidence>
<reference evidence="2 3" key="1">
    <citation type="submission" date="2019-05" db="EMBL/GenBank/DDBJ databases">
        <title>Comparative genomics and metabolomics analyses of clavulanic acid producing Streptomyces species provides insight into specialized metabolism and evolution of beta-lactam biosynthetic gene clusters.</title>
        <authorList>
            <person name="Moore M.A."/>
            <person name="Cruz-Morales P."/>
            <person name="Barona Gomez F."/>
            <person name="Kapil T."/>
        </authorList>
    </citation>
    <scope>NUCLEOTIDE SEQUENCE [LARGE SCALE GENOMIC DNA]</scope>
    <source>
        <strain evidence="2 3">NRRL 5741</strain>
    </source>
</reference>
<protein>
    <recommendedName>
        <fullName evidence="4">Terpene synthase</fullName>
    </recommendedName>
</protein>
<dbReference type="InterPro" id="IPR008949">
    <property type="entry name" value="Isoprenoid_synthase_dom_sf"/>
</dbReference>
<evidence type="ECO:0008006" key="4">
    <source>
        <dbReference type="Google" id="ProtNLM"/>
    </source>
</evidence>
<accession>A0A646KPM3</accession>
<gene>
    <name evidence="2" type="ORF">FF041_30145</name>
</gene>
<sequence>MTSSPPPLPAYPWACDAHPETLSLDRWVARWVGEHLDHLPDGTRDLYATMGLGRSVGVVLPYGSPERIRPMVLAFLYGTVLAGSCRDAGPRETVRVADRAQELLLGAPPRPGDDGTLRLVALAGRELRTLMPREFVTRYAGGFRDFLVHGTARESPYRRAGAVPPVAECLAIRAYSIGTHFALDLIEPVLERPLPPAVAGHPVLARMRSRIIRMTALQNEIATVDRERPRGRHGDVMNVLLAAEDHWGLSAEQSHRYAVHLIQQAVEEFAFLRGALPDFGPDQDLVAEYVERIACVPGGWRRWYTEAPLPSGTHPGDARLPTPPAAV</sequence>
<proteinExistence type="predicted"/>
<evidence type="ECO:0000256" key="1">
    <source>
        <dbReference type="SAM" id="MobiDB-lite"/>
    </source>
</evidence>
<dbReference type="OrthoDB" id="3676909at2"/>
<comment type="caution">
    <text evidence="2">The sequence shown here is derived from an EMBL/GenBank/DDBJ whole genome shotgun (WGS) entry which is preliminary data.</text>
</comment>
<dbReference type="EMBL" id="VCLA01000190">
    <property type="protein sequence ID" value="MQT04269.1"/>
    <property type="molecule type" value="Genomic_DNA"/>
</dbReference>
<dbReference type="Pfam" id="PF19086">
    <property type="entry name" value="Terpene_syn_C_2"/>
    <property type="match status" value="1"/>
</dbReference>
<keyword evidence="3" id="KW-1185">Reference proteome</keyword>
<dbReference type="SUPFAM" id="SSF48576">
    <property type="entry name" value="Terpenoid synthases"/>
    <property type="match status" value="1"/>
</dbReference>
<evidence type="ECO:0000313" key="3">
    <source>
        <dbReference type="Proteomes" id="UP000419138"/>
    </source>
</evidence>
<name>A0A646KPM3_STRJU</name>
<organism evidence="2 3">
    <name type="scientific">Streptomyces jumonjinensis</name>
    <dbReference type="NCBI Taxonomy" id="1945"/>
    <lineage>
        <taxon>Bacteria</taxon>
        <taxon>Bacillati</taxon>
        <taxon>Actinomycetota</taxon>
        <taxon>Actinomycetes</taxon>
        <taxon>Kitasatosporales</taxon>
        <taxon>Streptomycetaceae</taxon>
        <taxon>Streptomyces</taxon>
    </lineage>
</organism>
<dbReference type="RefSeq" id="WP_153525677.1">
    <property type="nucleotide sequence ID" value="NZ_JBEPDZ010000020.1"/>
</dbReference>
<dbReference type="Gene3D" id="1.10.600.10">
    <property type="entry name" value="Farnesyl Diphosphate Synthase"/>
    <property type="match status" value="1"/>
</dbReference>
<feature type="region of interest" description="Disordered" evidence="1">
    <location>
        <begin position="307"/>
        <end position="327"/>
    </location>
</feature>
<dbReference type="Proteomes" id="UP000419138">
    <property type="component" value="Unassembled WGS sequence"/>
</dbReference>
<dbReference type="AlphaFoldDB" id="A0A646KPM3"/>